<evidence type="ECO:0000256" key="10">
    <source>
        <dbReference type="ARBA" id="ARBA00023157"/>
    </source>
</evidence>
<evidence type="ECO:0000256" key="5">
    <source>
        <dbReference type="ARBA" id="ARBA00022514"/>
    </source>
</evidence>
<dbReference type="GO" id="GO:0008009">
    <property type="term" value="F:chemokine activity"/>
    <property type="evidence" value="ECO:0007669"/>
    <property type="project" value="InterPro"/>
</dbReference>
<dbReference type="Pfam" id="PF20902">
    <property type="entry name" value="CXCL16"/>
    <property type="match status" value="1"/>
</dbReference>
<comment type="subcellular location">
    <subcellularLocation>
        <location evidence="1">Membrane</location>
        <topology evidence="1">Single-pass type I membrane protein</topology>
    </subcellularLocation>
</comment>
<keyword evidence="9" id="KW-0472">Membrane</keyword>
<evidence type="ECO:0000256" key="7">
    <source>
        <dbReference type="ARBA" id="ARBA00022729"/>
    </source>
</evidence>
<keyword evidence="10" id="KW-1015">Disulfide bond</keyword>
<name>A0A8C7C1Y0_NEOVI</name>
<keyword evidence="7" id="KW-0732">Signal</keyword>
<proteinExistence type="inferred from homology"/>
<evidence type="ECO:0000313" key="15">
    <source>
        <dbReference type="Ensembl" id="ENSNVIP00000025866.1"/>
    </source>
</evidence>
<evidence type="ECO:0000256" key="9">
    <source>
        <dbReference type="ARBA" id="ARBA00023136"/>
    </source>
</evidence>
<dbReference type="Proteomes" id="UP000694425">
    <property type="component" value="Unplaced"/>
</dbReference>
<organism evidence="15 16">
    <name type="scientific">Neovison vison</name>
    <name type="common">American mink</name>
    <name type="synonym">Mustela vison</name>
    <dbReference type="NCBI Taxonomy" id="452646"/>
    <lineage>
        <taxon>Eukaryota</taxon>
        <taxon>Metazoa</taxon>
        <taxon>Chordata</taxon>
        <taxon>Craniata</taxon>
        <taxon>Vertebrata</taxon>
        <taxon>Euteleostomi</taxon>
        <taxon>Mammalia</taxon>
        <taxon>Eutheria</taxon>
        <taxon>Laurasiatheria</taxon>
        <taxon>Carnivora</taxon>
        <taxon>Caniformia</taxon>
        <taxon>Musteloidea</taxon>
        <taxon>Mustelidae</taxon>
        <taxon>Mustelinae</taxon>
        <taxon>Neogale</taxon>
    </lineage>
</organism>
<dbReference type="GO" id="GO:0010818">
    <property type="term" value="P:T cell chemotaxis"/>
    <property type="evidence" value="ECO:0007669"/>
    <property type="project" value="TreeGrafter"/>
</dbReference>
<keyword evidence="11" id="KW-0325">Glycoprotein</keyword>
<reference evidence="15" key="2">
    <citation type="submission" date="2025-09" db="UniProtKB">
        <authorList>
            <consortium name="Ensembl"/>
        </authorList>
    </citation>
    <scope>IDENTIFICATION</scope>
</reference>
<keyword evidence="8" id="KW-1133">Transmembrane helix</keyword>
<evidence type="ECO:0000256" key="1">
    <source>
        <dbReference type="ARBA" id="ARBA00004479"/>
    </source>
</evidence>
<dbReference type="GO" id="GO:0005615">
    <property type="term" value="C:extracellular space"/>
    <property type="evidence" value="ECO:0007669"/>
    <property type="project" value="UniProtKB-KW"/>
</dbReference>
<dbReference type="GO" id="GO:0005044">
    <property type="term" value="F:scavenger receptor activity"/>
    <property type="evidence" value="ECO:0007669"/>
    <property type="project" value="InterPro"/>
</dbReference>
<dbReference type="GO" id="GO:0006898">
    <property type="term" value="P:receptor-mediated endocytosis"/>
    <property type="evidence" value="ECO:0007669"/>
    <property type="project" value="InterPro"/>
</dbReference>
<evidence type="ECO:0000259" key="14">
    <source>
        <dbReference type="Pfam" id="PF20902"/>
    </source>
</evidence>
<dbReference type="PANTHER" id="PTHR14385:SF0">
    <property type="entry name" value="C-X-C MOTIF CHEMOKINE 16"/>
    <property type="match status" value="1"/>
</dbReference>
<evidence type="ECO:0000256" key="11">
    <source>
        <dbReference type="ARBA" id="ARBA00023180"/>
    </source>
</evidence>
<evidence type="ECO:0000256" key="8">
    <source>
        <dbReference type="ARBA" id="ARBA00022989"/>
    </source>
</evidence>
<evidence type="ECO:0000256" key="12">
    <source>
        <dbReference type="ARBA" id="ARBA00032815"/>
    </source>
</evidence>
<evidence type="ECO:0000256" key="4">
    <source>
        <dbReference type="ARBA" id="ARBA00022500"/>
    </source>
</evidence>
<evidence type="ECO:0000313" key="16">
    <source>
        <dbReference type="Proteomes" id="UP000694425"/>
    </source>
</evidence>
<dbReference type="GO" id="GO:0034341">
    <property type="term" value="P:response to type II interferon"/>
    <property type="evidence" value="ECO:0007669"/>
    <property type="project" value="InterPro"/>
</dbReference>
<evidence type="ECO:0000256" key="2">
    <source>
        <dbReference type="ARBA" id="ARBA00010665"/>
    </source>
</evidence>
<dbReference type="GO" id="GO:0030335">
    <property type="term" value="P:positive regulation of cell migration"/>
    <property type="evidence" value="ECO:0007669"/>
    <property type="project" value="InterPro"/>
</dbReference>
<keyword evidence="4" id="KW-0145">Chemotaxis</keyword>
<dbReference type="GO" id="GO:0034612">
    <property type="term" value="P:response to tumor necrosis factor"/>
    <property type="evidence" value="ECO:0007669"/>
    <property type="project" value="InterPro"/>
</dbReference>
<dbReference type="GeneTree" id="ENSGT00390000002148"/>
<dbReference type="Ensembl" id="ENSNVIT00000029994.1">
    <property type="protein sequence ID" value="ENSNVIP00000025866.1"/>
    <property type="gene ID" value="ENSNVIG00000019992.1"/>
</dbReference>
<dbReference type="GO" id="GO:0016020">
    <property type="term" value="C:membrane"/>
    <property type="evidence" value="ECO:0007669"/>
    <property type="project" value="UniProtKB-SubCell"/>
</dbReference>
<feature type="region of interest" description="Disordered" evidence="13">
    <location>
        <begin position="1"/>
        <end position="21"/>
    </location>
</feature>
<keyword evidence="16" id="KW-1185">Reference proteome</keyword>
<keyword evidence="5" id="KW-0202">Cytokine</keyword>
<dbReference type="InterPro" id="IPR048585">
    <property type="entry name" value="CXCL16_dom"/>
</dbReference>
<dbReference type="GO" id="GO:0030307">
    <property type="term" value="P:positive regulation of cell growth"/>
    <property type="evidence" value="ECO:0007669"/>
    <property type="project" value="InterPro"/>
</dbReference>
<keyword evidence="6" id="KW-0812">Transmembrane</keyword>
<dbReference type="InterPro" id="IPR026296">
    <property type="entry name" value="CXCL16"/>
</dbReference>
<dbReference type="GO" id="GO:0005041">
    <property type="term" value="F:low-density lipoprotein particle receptor activity"/>
    <property type="evidence" value="ECO:0007669"/>
    <property type="project" value="InterPro"/>
</dbReference>
<protein>
    <recommendedName>
        <fullName evidence="3">C-X-C motif chemokine 16</fullName>
    </recommendedName>
    <alternativeName>
        <fullName evidence="12">Transmembrane chemokine CXCL16</fullName>
    </alternativeName>
</protein>
<evidence type="ECO:0000256" key="3">
    <source>
        <dbReference type="ARBA" id="ARBA00017995"/>
    </source>
</evidence>
<dbReference type="PANTHER" id="PTHR14385">
    <property type="entry name" value="CXC CHEMOKINE LIGAND"/>
    <property type="match status" value="1"/>
</dbReference>
<accession>A0A8C7C1Y0</accession>
<comment type="similarity">
    <text evidence="2">Belongs to the intercrine alpha (chemokine CxC) family.</text>
</comment>
<sequence length="154" mass="16839">MVTGLGTVVAPGNDKQEAGDQGQEGAFFPLLIVHGEPLERGTCADHLGRPRPPGHGNEGSVIGSCYCHRRISSHSPPKGEVMAHFRKHLRAYDRCNFYIRFQLHSRSVCGGSKDTWVQELVSCHCPLVYSSGISFPCCNIKSTTHCDTLDKLCA</sequence>
<feature type="domain" description="C-X-C motif chemokine 16" evidence="14">
    <location>
        <begin position="54"/>
        <end position="123"/>
    </location>
</feature>
<dbReference type="AlphaFoldDB" id="A0A8C7C1Y0"/>
<evidence type="ECO:0000256" key="13">
    <source>
        <dbReference type="SAM" id="MobiDB-lite"/>
    </source>
</evidence>
<evidence type="ECO:0000256" key="6">
    <source>
        <dbReference type="ARBA" id="ARBA00022692"/>
    </source>
</evidence>
<reference evidence="15" key="1">
    <citation type="submission" date="2025-08" db="UniProtKB">
        <authorList>
            <consortium name="Ensembl"/>
        </authorList>
    </citation>
    <scope>IDENTIFICATION</scope>
</reference>